<accession>A0A9D4ZAD7</accession>
<gene>
    <name evidence="12" type="ORF">GOP47_0019306</name>
</gene>
<evidence type="ECO:0000313" key="12">
    <source>
        <dbReference type="EMBL" id="KAI5066682.1"/>
    </source>
</evidence>
<dbReference type="InterPro" id="IPR001611">
    <property type="entry name" value="Leu-rich_rpt"/>
</dbReference>
<keyword evidence="6 10" id="KW-1133">Transmembrane helix</keyword>
<dbReference type="OrthoDB" id="676979at2759"/>
<dbReference type="FunFam" id="3.80.10.10:FF:000111">
    <property type="entry name" value="LRR receptor-like serine/threonine-protein kinase ERECTA"/>
    <property type="match status" value="1"/>
</dbReference>
<keyword evidence="7 10" id="KW-0472">Membrane</keyword>
<dbReference type="InterPro" id="IPR053038">
    <property type="entry name" value="RLP_Defense"/>
</dbReference>
<evidence type="ECO:0000256" key="1">
    <source>
        <dbReference type="ARBA" id="ARBA00004167"/>
    </source>
</evidence>
<dbReference type="EMBL" id="JABFUD020000018">
    <property type="protein sequence ID" value="KAI5066682.1"/>
    <property type="molecule type" value="Genomic_DNA"/>
</dbReference>
<evidence type="ECO:0000256" key="8">
    <source>
        <dbReference type="ARBA" id="ARBA00023180"/>
    </source>
</evidence>
<evidence type="ECO:0000256" key="10">
    <source>
        <dbReference type="SAM" id="Phobius"/>
    </source>
</evidence>
<comment type="subcellular location">
    <subcellularLocation>
        <location evidence="1">Membrane</location>
        <topology evidence="1">Single-pass membrane protein</topology>
    </subcellularLocation>
</comment>
<keyword evidence="5" id="KW-0677">Repeat</keyword>
<dbReference type="Pfam" id="PF13855">
    <property type="entry name" value="LRR_8"/>
    <property type="match status" value="1"/>
</dbReference>
<dbReference type="PANTHER" id="PTHR48064">
    <property type="entry name" value="OS01G0750400 PROTEIN"/>
    <property type="match status" value="1"/>
</dbReference>
<dbReference type="Gene3D" id="3.80.10.10">
    <property type="entry name" value="Ribonuclease Inhibitor"/>
    <property type="match status" value="1"/>
</dbReference>
<feature type="region of interest" description="Disordered" evidence="9">
    <location>
        <begin position="492"/>
        <end position="515"/>
    </location>
</feature>
<evidence type="ECO:0000256" key="5">
    <source>
        <dbReference type="ARBA" id="ARBA00022737"/>
    </source>
</evidence>
<dbReference type="Pfam" id="PF00560">
    <property type="entry name" value="LRR_1"/>
    <property type="match status" value="1"/>
</dbReference>
<dbReference type="SUPFAM" id="SSF52058">
    <property type="entry name" value="L domain-like"/>
    <property type="match status" value="1"/>
</dbReference>
<evidence type="ECO:0000256" key="2">
    <source>
        <dbReference type="ARBA" id="ARBA00009592"/>
    </source>
</evidence>
<evidence type="ECO:0000313" key="13">
    <source>
        <dbReference type="Proteomes" id="UP000886520"/>
    </source>
</evidence>
<keyword evidence="8" id="KW-0325">Glycoprotein</keyword>
<evidence type="ECO:0000256" key="11">
    <source>
        <dbReference type="SAM" id="SignalP"/>
    </source>
</evidence>
<dbReference type="GO" id="GO:0016020">
    <property type="term" value="C:membrane"/>
    <property type="evidence" value="ECO:0007669"/>
    <property type="project" value="UniProtKB-SubCell"/>
</dbReference>
<feature type="transmembrane region" description="Helical" evidence="10">
    <location>
        <begin position="523"/>
        <end position="545"/>
    </location>
</feature>
<dbReference type="PANTHER" id="PTHR48064:SF1">
    <property type="entry name" value="RECEPTOR-LIKE PROTEIN 51-RELATED"/>
    <property type="match status" value="1"/>
</dbReference>
<keyword evidence="13" id="KW-1185">Reference proteome</keyword>
<sequence length="553" mass="59135">MAASTNSSRCVWLWLWLCSTSSFCFFAMAAGSILSPYNFSPAPHSSLYKFKHGHHQHAGVIAGAPSRPQAPSSSRSIAGAYPPFYAHAGAAPPFPTLSPVADAVSEGPSSVDINADPPSAALLTPASSSKPLPAIAATPSASAPLPPPASLNTSNGAPLDPTQLEALRLLGIHVLGEHPCTSPAMHDILLCDKGSADRHVIALHMELCRRDAVMEGEAMEKLATSLRVLSFVDCPMRPVRMPSQLVKSLVSLTCIASLGKTATSSADEPALTGGWLGRFRNLSELTVADVHVNASGLSEIIAKMKHLKQLRFSNTNITGNLPVNTWPSNLTFLDLALNAISGPLPLALTKLSHLTDMDLGHNQLSGYIPNTFHKLKKLQKLSFASNLLEGPFPSSLSNLSSLIYLDLSSNKLNGPIPHSLNHMKSLRFLDLSHNHFSGQLPFNQTFLDTLNTLKVRGNLGICYDHAMLSSPFLKDVPACDTSGLPIVPSTLSPSQPPQEAFAPSEPQLAGEYPSHPQHRGPRIIIAAVVVTLVLIFVFIMVVVLVSKCRGRKY</sequence>
<organism evidence="12 13">
    <name type="scientific">Adiantum capillus-veneris</name>
    <name type="common">Maidenhair fern</name>
    <dbReference type="NCBI Taxonomy" id="13818"/>
    <lineage>
        <taxon>Eukaryota</taxon>
        <taxon>Viridiplantae</taxon>
        <taxon>Streptophyta</taxon>
        <taxon>Embryophyta</taxon>
        <taxon>Tracheophyta</taxon>
        <taxon>Polypodiopsida</taxon>
        <taxon>Polypodiidae</taxon>
        <taxon>Polypodiales</taxon>
        <taxon>Pteridineae</taxon>
        <taxon>Pteridaceae</taxon>
        <taxon>Vittarioideae</taxon>
        <taxon>Adiantum</taxon>
    </lineage>
</organism>
<protein>
    <submittedName>
        <fullName evidence="12">Uncharacterized protein</fullName>
    </submittedName>
</protein>
<keyword evidence="4 10" id="KW-0812">Transmembrane</keyword>
<dbReference type="PRINTS" id="PR00019">
    <property type="entry name" value="LEURICHRPT"/>
</dbReference>
<proteinExistence type="inferred from homology"/>
<evidence type="ECO:0000256" key="3">
    <source>
        <dbReference type="ARBA" id="ARBA00022614"/>
    </source>
</evidence>
<keyword evidence="3" id="KW-0433">Leucine-rich repeat</keyword>
<dbReference type="AlphaFoldDB" id="A0A9D4ZAD7"/>
<dbReference type="InterPro" id="IPR032675">
    <property type="entry name" value="LRR_dom_sf"/>
</dbReference>
<evidence type="ECO:0000256" key="9">
    <source>
        <dbReference type="SAM" id="MobiDB-lite"/>
    </source>
</evidence>
<keyword evidence="11" id="KW-0732">Signal</keyword>
<feature type="region of interest" description="Disordered" evidence="9">
    <location>
        <begin position="105"/>
        <end position="158"/>
    </location>
</feature>
<evidence type="ECO:0000256" key="7">
    <source>
        <dbReference type="ARBA" id="ARBA00023136"/>
    </source>
</evidence>
<reference evidence="12" key="1">
    <citation type="submission" date="2021-01" db="EMBL/GenBank/DDBJ databases">
        <title>Adiantum capillus-veneris genome.</title>
        <authorList>
            <person name="Fang Y."/>
            <person name="Liao Q."/>
        </authorList>
    </citation>
    <scope>NUCLEOTIDE SEQUENCE</scope>
    <source>
        <strain evidence="12">H3</strain>
        <tissue evidence="12">Leaf</tissue>
    </source>
</reference>
<comment type="similarity">
    <text evidence="2">Belongs to the RLP family.</text>
</comment>
<evidence type="ECO:0000256" key="6">
    <source>
        <dbReference type="ARBA" id="ARBA00022989"/>
    </source>
</evidence>
<name>A0A9D4ZAD7_ADICA</name>
<evidence type="ECO:0000256" key="4">
    <source>
        <dbReference type="ARBA" id="ARBA00022692"/>
    </source>
</evidence>
<dbReference type="Proteomes" id="UP000886520">
    <property type="component" value="Chromosome 18"/>
</dbReference>
<feature type="chain" id="PRO_5039041772" evidence="11">
    <location>
        <begin position="23"/>
        <end position="553"/>
    </location>
</feature>
<feature type="signal peptide" evidence="11">
    <location>
        <begin position="1"/>
        <end position="22"/>
    </location>
</feature>
<feature type="compositionally biased region" description="Low complexity" evidence="9">
    <location>
        <begin position="115"/>
        <end position="143"/>
    </location>
</feature>
<comment type="caution">
    <text evidence="12">The sequence shown here is derived from an EMBL/GenBank/DDBJ whole genome shotgun (WGS) entry which is preliminary data.</text>
</comment>